<name>A0ABV8X8S2_9LACT</name>
<gene>
    <name evidence="2" type="ORF">ACFOZY_15050</name>
</gene>
<reference evidence="3" key="1">
    <citation type="journal article" date="2019" name="Int. J. Syst. Evol. Microbiol.">
        <title>The Global Catalogue of Microorganisms (GCM) 10K type strain sequencing project: providing services to taxonomists for standard genome sequencing and annotation.</title>
        <authorList>
            <consortium name="The Broad Institute Genomics Platform"/>
            <consortium name="The Broad Institute Genome Sequencing Center for Infectious Disease"/>
            <person name="Wu L."/>
            <person name="Ma J."/>
        </authorList>
    </citation>
    <scope>NUCLEOTIDE SEQUENCE [LARGE SCALE GENOMIC DNA]</scope>
    <source>
        <strain evidence="3">CCUG 59778</strain>
    </source>
</reference>
<feature type="chain" id="PRO_5045731153" evidence="1">
    <location>
        <begin position="23"/>
        <end position="361"/>
    </location>
</feature>
<organism evidence="2 3">
    <name type="scientific">Chungangia koreensis</name>
    <dbReference type="NCBI Taxonomy" id="752657"/>
    <lineage>
        <taxon>Bacteria</taxon>
        <taxon>Bacillati</taxon>
        <taxon>Bacillota</taxon>
        <taxon>Bacilli</taxon>
        <taxon>Lactobacillales</taxon>
        <taxon>Chungangia</taxon>
    </lineage>
</organism>
<comment type="caution">
    <text evidence="2">The sequence shown here is derived from an EMBL/GenBank/DDBJ whole genome shotgun (WGS) entry which is preliminary data.</text>
</comment>
<dbReference type="RefSeq" id="WP_378156963.1">
    <property type="nucleotide sequence ID" value="NZ_JBHSEC010000022.1"/>
</dbReference>
<dbReference type="SUPFAM" id="SSF49464">
    <property type="entry name" value="Carboxypeptidase regulatory domain-like"/>
    <property type="match status" value="1"/>
</dbReference>
<dbReference type="EMBL" id="JBHSEC010000022">
    <property type="protein sequence ID" value="MFC4411708.1"/>
    <property type="molecule type" value="Genomic_DNA"/>
</dbReference>
<sequence>MMKKISLLLVALVLAIVLTACNDEIGEPSLELSNDALTIANWEMDHSHYEEVKGKLLVGENPVVGANVQISNKRTIETDENGEFHFNVDRSVLDVKNIEVVSVNEATINGESIDEETAKSLVGTKEQLSVQFPLAIDKVVASEENTDLVEVHARAIMEENQEYPSFGPSKYRVAGNVKDADGNPVEGATVNLRRDGVEGFSMSDPSNENGEYAMYYLPEDDENHYFYVHYNGLKYTLPNNKAFLFPEDIGVDIQITLPKEGTIIQDSPPTLVAKTAPGAVYKGTLIGLDVDKDVEYSVTIPKKDGTFVVTLPKEEWEKSPTFFETDFSAFYEEDLTYGDIIPMELLTHKENEPSGITASEK</sequence>
<feature type="signal peptide" evidence="1">
    <location>
        <begin position="1"/>
        <end position="22"/>
    </location>
</feature>
<accession>A0ABV8X8S2</accession>
<dbReference type="Proteomes" id="UP001595817">
    <property type="component" value="Unassembled WGS sequence"/>
</dbReference>
<keyword evidence="3" id="KW-1185">Reference proteome</keyword>
<evidence type="ECO:0000256" key="1">
    <source>
        <dbReference type="SAM" id="SignalP"/>
    </source>
</evidence>
<dbReference type="InterPro" id="IPR008969">
    <property type="entry name" value="CarboxyPept-like_regulatory"/>
</dbReference>
<dbReference type="PROSITE" id="PS51257">
    <property type="entry name" value="PROKAR_LIPOPROTEIN"/>
    <property type="match status" value="1"/>
</dbReference>
<protein>
    <submittedName>
        <fullName evidence="2">Carboxypeptidase-like regulatory domain-containing protein</fullName>
    </submittedName>
</protein>
<evidence type="ECO:0000313" key="3">
    <source>
        <dbReference type="Proteomes" id="UP001595817"/>
    </source>
</evidence>
<proteinExistence type="predicted"/>
<evidence type="ECO:0000313" key="2">
    <source>
        <dbReference type="EMBL" id="MFC4411708.1"/>
    </source>
</evidence>
<keyword evidence="1" id="KW-0732">Signal</keyword>